<dbReference type="InterPro" id="IPR034683">
    <property type="entry name" value="IspD/TarI"/>
</dbReference>
<comment type="pathway">
    <text evidence="3">Isoprenoid biosynthesis; isopentenyl diphosphate biosynthesis via DXP pathway; isopentenyl diphosphate from 1-deoxy-D-xylulose 5-phosphate: step 4/6.</text>
</comment>
<dbReference type="GO" id="GO:0016114">
    <property type="term" value="P:terpenoid biosynthetic process"/>
    <property type="evidence" value="ECO:0007669"/>
    <property type="project" value="InterPro"/>
</dbReference>
<dbReference type="InterPro" id="IPR001228">
    <property type="entry name" value="IspD"/>
</dbReference>
<dbReference type="InterPro" id="IPR003526">
    <property type="entry name" value="MECDP_synthase"/>
</dbReference>
<dbReference type="NCBIfam" id="TIGR00453">
    <property type="entry name" value="ispD"/>
    <property type="match status" value="1"/>
</dbReference>
<evidence type="ECO:0000256" key="9">
    <source>
        <dbReference type="ARBA" id="ARBA00023229"/>
    </source>
</evidence>
<dbReference type="EMBL" id="CAFBLH010000017">
    <property type="protein sequence ID" value="CAB4865683.1"/>
    <property type="molecule type" value="Genomic_DNA"/>
</dbReference>
<sequence>MSVTGIIAAAGSGERFGAGFPKAFIQLGDRTLIEYAVASLAPVVDQIVISAPKGSEDRMRELVGNEITVVTGGATRSASVRNALAVSTGDYILIHDAARALASSELAQRVLAELIAGEDAVVPAIAVVDTIKVIGSDGYVESTPNRSSLVGIQTPQGFNRRILNQAHATQAEATDDGALIEAMGGRVKIIAGEDRALKITNPSDLNTALSFLGFNSSFRTGVGTDSHAYGVGRPLWLAGLLWPDEVGVDGHSDGDVAAHAICDALLAATQLGDLGSNFGTDRPEYAGASGAQLLEETFSIITKSGYSISNITVQIIGNRPKIATRRTEAISALSRALSGATVSLSATTTDGLGLTGEGKGVAAIASALVFKQ</sequence>
<dbReference type="PANTHER" id="PTHR43181:SF1">
    <property type="entry name" value="2-C-METHYL-D-ERYTHRITOL 2,4-CYCLODIPHOSPHATE SYNTHASE, CHLOROPLASTIC"/>
    <property type="match status" value="1"/>
</dbReference>
<evidence type="ECO:0000313" key="13">
    <source>
        <dbReference type="EMBL" id="CAB4865683.1"/>
    </source>
</evidence>
<dbReference type="InterPro" id="IPR026596">
    <property type="entry name" value="IspD/F"/>
</dbReference>
<keyword evidence="9" id="KW-0414">Isoprene biosynthesis</keyword>
<dbReference type="Gene3D" id="3.30.1330.50">
    <property type="entry name" value="2-C-methyl-D-erythritol 2,4-cyclodiphosphate synthase"/>
    <property type="match status" value="1"/>
</dbReference>
<dbReference type="PROSITE" id="PS01295">
    <property type="entry name" value="ISPD"/>
    <property type="match status" value="1"/>
</dbReference>
<keyword evidence="11" id="KW-0511">Multifunctional enzyme</keyword>
<protein>
    <submittedName>
        <fullName evidence="13">Unannotated protein</fullName>
    </submittedName>
</protein>
<dbReference type="GO" id="GO:0046872">
    <property type="term" value="F:metal ion binding"/>
    <property type="evidence" value="ECO:0007669"/>
    <property type="project" value="UniProtKB-KW"/>
</dbReference>
<dbReference type="SUPFAM" id="SSF69765">
    <property type="entry name" value="IpsF-like"/>
    <property type="match status" value="1"/>
</dbReference>
<keyword evidence="10" id="KW-0456">Lyase</keyword>
<dbReference type="HAMAP" id="MF_00107">
    <property type="entry name" value="IspF"/>
    <property type="match status" value="1"/>
</dbReference>
<dbReference type="InterPro" id="IPR018294">
    <property type="entry name" value="ISPD_synthase_CS"/>
</dbReference>
<dbReference type="AlphaFoldDB" id="A0A6J7DEV2"/>
<dbReference type="PANTHER" id="PTHR43181">
    <property type="entry name" value="2-C-METHYL-D-ERYTHRITOL 2,4-CYCLODIPHOSPHATE SYNTHASE, CHLOROPLASTIC"/>
    <property type="match status" value="1"/>
</dbReference>
<dbReference type="CDD" id="cd02516">
    <property type="entry name" value="CDP-ME_synthetase"/>
    <property type="match status" value="1"/>
</dbReference>
<evidence type="ECO:0000256" key="8">
    <source>
        <dbReference type="ARBA" id="ARBA00022723"/>
    </source>
</evidence>
<comment type="catalytic activity">
    <reaction evidence="1">
        <text>4-CDP-2-C-methyl-D-erythritol 2-phosphate = 2-C-methyl-D-erythritol 2,4-cyclic diphosphate + CMP</text>
        <dbReference type="Rhea" id="RHEA:23864"/>
        <dbReference type="ChEBI" id="CHEBI:57919"/>
        <dbReference type="ChEBI" id="CHEBI:58483"/>
        <dbReference type="ChEBI" id="CHEBI:60377"/>
        <dbReference type="EC" id="4.6.1.12"/>
    </reaction>
</comment>
<dbReference type="InterPro" id="IPR036571">
    <property type="entry name" value="MECDP_synthase_sf"/>
</dbReference>
<reference evidence="13" key="1">
    <citation type="submission" date="2020-05" db="EMBL/GenBank/DDBJ databases">
        <authorList>
            <person name="Chiriac C."/>
            <person name="Salcher M."/>
            <person name="Ghai R."/>
            <person name="Kavagutti S V."/>
        </authorList>
    </citation>
    <scope>NUCLEOTIDE SEQUENCE</scope>
</reference>
<dbReference type="Pfam" id="PF01128">
    <property type="entry name" value="IspD"/>
    <property type="match status" value="1"/>
</dbReference>
<name>A0A6J7DEV2_9ZZZZ</name>
<comment type="cofactor">
    <cofactor evidence="2">
        <name>a divalent metal cation</name>
        <dbReference type="ChEBI" id="CHEBI:60240"/>
    </cofactor>
</comment>
<dbReference type="InterPro" id="IPR020555">
    <property type="entry name" value="MECDP_synthase_CS"/>
</dbReference>
<dbReference type="UniPathway" id="UPA00056">
    <property type="reaction ID" value="UER00093"/>
</dbReference>
<evidence type="ECO:0000256" key="1">
    <source>
        <dbReference type="ARBA" id="ARBA00000200"/>
    </source>
</evidence>
<dbReference type="Gene3D" id="3.90.550.10">
    <property type="entry name" value="Spore Coat Polysaccharide Biosynthesis Protein SpsA, Chain A"/>
    <property type="match status" value="1"/>
</dbReference>
<evidence type="ECO:0000256" key="10">
    <source>
        <dbReference type="ARBA" id="ARBA00023239"/>
    </source>
</evidence>
<gene>
    <name evidence="13" type="ORF">UFOPK3342_00683</name>
</gene>
<keyword evidence="8" id="KW-0479">Metal-binding</keyword>
<evidence type="ECO:0000256" key="11">
    <source>
        <dbReference type="ARBA" id="ARBA00023268"/>
    </source>
</evidence>
<dbReference type="FunFam" id="3.30.1330.50:FF:000003">
    <property type="entry name" value="2-C-methyl-D-erythritol 2,4-cyclodiphosphate synthase"/>
    <property type="match status" value="1"/>
</dbReference>
<dbReference type="GO" id="GO:0050518">
    <property type="term" value="F:2-C-methyl-D-erythritol 4-phosphate cytidylyltransferase activity"/>
    <property type="evidence" value="ECO:0007669"/>
    <property type="project" value="InterPro"/>
</dbReference>
<evidence type="ECO:0000256" key="2">
    <source>
        <dbReference type="ARBA" id="ARBA00001968"/>
    </source>
</evidence>
<evidence type="ECO:0000256" key="7">
    <source>
        <dbReference type="ARBA" id="ARBA00022695"/>
    </source>
</evidence>
<evidence type="ECO:0000256" key="3">
    <source>
        <dbReference type="ARBA" id="ARBA00004709"/>
    </source>
</evidence>
<evidence type="ECO:0000259" key="12">
    <source>
        <dbReference type="Pfam" id="PF02542"/>
    </source>
</evidence>
<evidence type="ECO:0000256" key="6">
    <source>
        <dbReference type="ARBA" id="ARBA00022679"/>
    </source>
</evidence>
<dbReference type="HAMAP" id="MF_00108">
    <property type="entry name" value="IspD"/>
    <property type="match status" value="1"/>
</dbReference>
<feature type="domain" description="2-C-methyl-D-erythritol 2,4-cyclodiphosphate synthase" evidence="12">
    <location>
        <begin position="218"/>
        <end position="369"/>
    </location>
</feature>
<comment type="pathway">
    <text evidence="4">Isoprenoid biosynthesis; isopentenyl diphosphate biosynthesis via DXP pathway; isopentenyl diphosphate from 1-deoxy-D-xylulose 5-phosphate: step 2/6.</text>
</comment>
<dbReference type="InterPro" id="IPR029044">
    <property type="entry name" value="Nucleotide-diphossugar_trans"/>
</dbReference>
<keyword evidence="6" id="KW-0808">Transferase</keyword>
<dbReference type="Pfam" id="PF02542">
    <property type="entry name" value="YgbB"/>
    <property type="match status" value="1"/>
</dbReference>
<dbReference type="HAMAP" id="MF_01520">
    <property type="entry name" value="IspDF"/>
    <property type="match status" value="1"/>
</dbReference>
<dbReference type="SUPFAM" id="SSF53448">
    <property type="entry name" value="Nucleotide-diphospho-sugar transferases"/>
    <property type="match status" value="1"/>
</dbReference>
<evidence type="ECO:0000256" key="5">
    <source>
        <dbReference type="ARBA" id="ARBA00009789"/>
    </source>
</evidence>
<accession>A0A6J7DEV2</accession>
<evidence type="ECO:0000256" key="4">
    <source>
        <dbReference type="ARBA" id="ARBA00004787"/>
    </source>
</evidence>
<dbReference type="GO" id="GO:0008685">
    <property type="term" value="F:2-C-methyl-D-erythritol 2,4-cyclodiphosphate synthase activity"/>
    <property type="evidence" value="ECO:0007669"/>
    <property type="project" value="UniProtKB-EC"/>
</dbReference>
<dbReference type="PROSITE" id="PS01350">
    <property type="entry name" value="ISPF"/>
    <property type="match status" value="1"/>
</dbReference>
<organism evidence="13">
    <name type="scientific">freshwater metagenome</name>
    <dbReference type="NCBI Taxonomy" id="449393"/>
    <lineage>
        <taxon>unclassified sequences</taxon>
        <taxon>metagenomes</taxon>
        <taxon>ecological metagenomes</taxon>
    </lineage>
</organism>
<proteinExistence type="inferred from homology"/>
<comment type="similarity">
    <text evidence="5">Belongs to the IspD/TarI cytidylyltransferase family. IspD subfamily.</text>
</comment>
<dbReference type="NCBIfam" id="TIGR00151">
    <property type="entry name" value="ispF"/>
    <property type="match status" value="1"/>
</dbReference>
<dbReference type="CDD" id="cd00554">
    <property type="entry name" value="MECDP_synthase"/>
    <property type="match status" value="1"/>
</dbReference>
<keyword evidence="7" id="KW-0548">Nucleotidyltransferase</keyword>
<dbReference type="GO" id="GO:0019288">
    <property type="term" value="P:isopentenyl diphosphate biosynthetic process, methylerythritol 4-phosphate pathway"/>
    <property type="evidence" value="ECO:0007669"/>
    <property type="project" value="UniProtKB-UniPathway"/>
</dbReference>